<gene>
    <name evidence="11" type="ORF">ILUMI_09631</name>
</gene>
<feature type="transmembrane region" description="Helical" evidence="9">
    <location>
        <begin position="206"/>
        <end position="225"/>
    </location>
</feature>
<keyword evidence="5" id="KW-0406">Ion transport</keyword>
<feature type="domain" description="Ion transport" evidence="10">
    <location>
        <begin position="77"/>
        <end position="368"/>
    </location>
</feature>
<evidence type="ECO:0000256" key="4">
    <source>
        <dbReference type="ARBA" id="ARBA00022989"/>
    </source>
</evidence>
<dbReference type="Proteomes" id="UP000801492">
    <property type="component" value="Unassembled WGS sequence"/>
</dbReference>
<evidence type="ECO:0000313" key="12">
    <source>
        <dbReference type="Proteomes" id="UP000801492"/>
    </source>
</evidence>
<dbReference type="OrthoDB" id="2373987at2759"/>
<dbReference type="EMBL" id="VTPC01004948">
    <property type="protein sequence ID" value="KAF2896545.1"/>
    <property type="molecule type" value="Genomic_DNA"/>
</dbReference>
<evidence type="ECO:0000256" key="6">
    <source>
        <dbReference type="ARBA" id="ARBA00023136"/>
    </source>
</evidence>
<evidence type="ECO:0000256" key="2">
    <source>
        <dbReference type="ARBA" id="ARBA00022448"/>
    </source>
</evidence>
<keyword evidence="6 9" id="KW-0472">Membrane</keyword>
<evidence type="ECO:0000259" key="10">
    <source>
        <dbReference type="Pfam" id="PF00520"/>
    </source>
</evidence>
<feature type="transmembrane region" description="Helical" evidence="9">
    <location>
        <begin position="28"/>
        <end position="52"/>
    </location>
</feature>
<evidence type="ECO:0000313" key="11">
    <source>
        <dbReference type="EMBL" id="KAF2896545.1"/>
    </source>
</evidence>
<evidence type="ECO:0000256" key="3">
    <source>
        <dbReference type="ARBA" id="ARBA00022692"/>
    </source>
</evidence>
<evidence type="ECO:0000256" key="1">
    <source>
        <dbReference type="ARBA" id="ARBA00004141"/>
    </source>
</evidence>
<feature type="transmembrane region" description="Helical" evidence="9">
    <location>
        <begin position="117"/>
        <end position="137"/>
    </location>
</feature>
<comment type="caution">
    <text evidence="11">The sequence shown here is derived from an EMBL/GenBank/DDBJ whole genome shotgun (WGS) entry which is preliminary data.</text>
</comment>
<feature type="transmembrane region" description="Helical" evidence="9">
    <location>
        <begin position="158"/>
        <end position="178"/>
    </location>
</feature>
<dbReference type="GO" id="GO:0005886">
    <property type="term" value="C:plasma membrane"/>
    <property type="evidence" value="ECO:0007669"/>
    <property type="project" value="TreeGrafter"/>
</dbReference>
<dbReference type="PANTHER" id="PTHR10117:SF51">
    <property type="entry name" value="TRANSIENT RECEPTOR POTENTIAL PROTEIN"/>
    <property type="match status" value="1"/>
</dbReference>
<keyword evidence="7" id="KW-0407">Ion channel</keyword>
<keyword evidence="4 9" id="KW-1133">Transmembrane helix</keyword>
<evidence type="ECO:0000256" key="9">
    <source>
        <dbReference type="SAM" id="Phobius"/>
    </source>
</evidence>
<dbReference type="InterPro" id="IPR002153">
    <property type="entry name" value="TRPC_channel"/>
</dbReference>
<keyword evidence="2" id="KW-0813">Transport</keyword>
<dbReference type="InterPro" id="IPR005821">
    <property type="entry name" value="Ion_trans_dom"/>
</dbReference>
<feature type="compositionally biased region" description="Basic and acidic residues" evidence="8">
    <location>
        <begin position="631"/>
        <end position="643"/>
    </location>
</feature>
<dbReference type="PANTHER" id="PTHR10117">
    <property type="entry name" value="TRANSIENT RECEPTOR POTENTIAL CHANNEL"/>
    <property type="match status" value="1"/>
</dbReference>
<dbReference type="GO" id="GO:0015279">
    <property type="term" value="F:store-operated calcium channel activity"/>
    <property type="evidence" value="ECO:0007669"/>
    <property type="project" value="TreeGrafter"/>
</dbReference>
<comment type="subcellular location">
    <subcellularLocation>
        <location evidence="1">Membrane</location>
        <topology evidence="1">Multi-pass membrane protein</topology>
    </subcellularLocation>
</comment>
<accession>A0A8K0D8R8</accession>
<feature type="transmembrane region" description="Helical" evidence="9">
    <location>
        <begin position="332"/>
        <end position="357"/>
    </location>
</feature>
<dbReference type="GO" id="GO:0051480">
    <property type="term" value="P:regulation of cytosolic calcium ion concentration"/>
    <property type="evidence" value="ECO:0007669"/>
    <property type="project" value="TreeGrafter"/>
</dbReference>
<dbReference type="GO" id="GO:0034703">
    <property type="term" value="C:cation channel complex"/>
    <property type="evidence" value="ECO:0007669"/>
    <property type="project" value="TreeGrafter"/>
</dbReference>
<sequence>MFVAHPNVQQLLSAIWYEGVPGFRRKKILWQIVHITKLFIMFPIYCLVYIIAPSSRMGRFMKKPFVKFICHSASYILFLTFVSMASQRLEIVILELIGTDWLKEKVNEWKKKERGAFFGFAESIVILFVSSLVWAEIKSLWTIGLKKYISDLWNIIDFIVNVLYILWFALRMSSWYIVRREASQGKDPWYPREEWHSFDPMLLSEGAFAAGMIFSFLKLVHIFSVSPHLGPLQISLGRMIIDIVKFFFIYTLVLFAFGCGLNQLLWYYAALERNKCYIENGLADFENNEKACSIWRRYANLFETSQSLFWASFGLVDLMSFELTGIKDFTRFWALLMFGSYCFINVIVLLNMFIAMMSNSYQIISERADTEWKFARSRLWLDYFDDGDTLPPPFNILLTPKTLFYIFSCTKDNDRVHSLKNKSRNKAKERYEEIMRLIIKRYITADQQKRDVYGISEDDVREIRQDISTLRYELISILRKNGMNTPQVSEEDTQVSGKKDKIMERRILKDFCIGAVERVLRGDSGIVTSRNLFGKIVGLVRRRSRRSRRQDWNRLVQKLYDRQNPIGCTQECISFSSETSQATTVACNGNTEETVRVHNDEKFVKEEDAKRFAIDDSLRVVEVERLVKELKEADPKSDDRDENASEVTEPTDLLPVVTGDEWI</sequence>
<keyword evidence="3 9" id="KW-0812">Transmembrane</keyword>
<dbReference type="AlphaFoldDB" id="A0A8K0D8R8"/>
<dbReference type="PRINTS" id="PR01097">
    <property type="entry name" value="TRNSRECEPTRP"/>
</dbReference>
<evidence type="ECO:0000256" key="7">
    <source>
        <dbReference type="ARBA" id="ARBA00023303"/>
    </source>
</evidence>
<evidence type="ECO:0000256" key="8">
    <source>
        <dbReference type="SAM" id="MobiDB-lite"/>
    </source>
</evidence>
<reference evidence="11" key="1">
    <citation type="submission" date="2019-08" db="EMBL/GenBank/DDBJ databases">
        <title>The genome of the North American firefly Photinus pyralis.</title>
        <authorList>
            <consortium name="Photinus pyralis genome working group"/>
            <person name="Fallon T.R."/>
            <person name="Sander Lower S.E."/>
            <person name="Weng J.-K."/>
        </authorList>
    </citation>
    <scope>NUCLEOTIDE SEQUENCE</scope>
    <source>
        <strain evidence="11">TRF0915ILg1</strain>
        <tissue evidence="11">Whole body</tissue>
    </source>
</reference>
<evidence type="ECO:0000256" key="5">
    <source>
        <dbReference type="ARBA" id="ARBA00023065"/>
    </source>
</evidence>
<feature type="transmembrane region" description="Helical" evidence="9">
    <location>
        <begin position="246"/>
        <end position="269"/>
    </location>
</feature>
<name>A0A8K0D8R8_IGNLU</name>
<organism evidence="11 12">
    <name type="scientific">Ignelater luminosus</name>
    <name type="common">Cucubano</name>
    <name type="synonym">Pyrophorus luminosus</name>
    <dbReference type="NCBI Taxonomy" id="2038154"/>
    <lineage>
        <taxon>Eukaryota</taxon>
        <taxon>Metazoa</taxon>
        <taxon>Ecdysozoa</taxon>
        <taxon>Arthropoda</taxon>
        <taxon>Hexapoda</taxon>
        <taxon>Insecta</taxon>
        <taxon>Pterygota</taxon>
        <taxon>Neoptera</taxon>
        <taxon>Endopterygota</taxon>
        <taxon>Coleoptera</taxon>
        <taxon>Polyphaga</taxon>
        <taxon>Elateriformia</taxon>
        <taxon>Elateroidea</taxon>
        <taxon>Elateridae</taxon>
        <taxon>Agrypninae</taxon>
        <taxon>Pyrophorini</taxon>
        <taxon>Ignelater</taxon>
    </lineage>
</organism>
<feature type="region of interest" description="Disordered" evidence="8">
    <location>
        <begin position="631"/>
        <end position="663"/>
    </location>
</feature>
<protein>
    <recommendedName>
        <fullName evidence="10">Ion transport domain-containing protein</fullName>
    </recommendedName>
</protein>
<dbReference type="Pfam" id="PF00520">
    <property type="entry name" value="Ion_trans"/>
    <property type="match status" value="1"/>
</dbReference>
<keyword evidence="12" id="KW-1185">Reference proteome</keyword>
<proteinExistence type="predicted"/>
<dbReference type="GO" id="GO:0070679">
    <property type="term" value="F:inositol 1,4,5 trisphosphate binding"/>
    <property type="evidence" value="ECO:0007669"/>
    <property type="project" value="TreeGrafter"/>
</dbReference>